<evidence type="ECO:0000313" key="2">
    <source>
        <dbReference type="Proteomes" id="UP000008983"/>
    </source>
</evidence>
<dbReference type="RefSeq" id="XP_004039423.1">
    <property type="nucleotide sequence ID" value="XM_004039375.1"/>
</dbReference>
<dbReference type="EMBL" id="GL983202">
    <property type="protein sequence ID" value="EGR34119.1"/>
    <property type="molecule type" value="Genomic_DNA"/>
</dbReference>
<evidence type="ECO:0000313" key="1">
    <source>
        <dbReference type="EMBL" id="EGR34119.1"/>
    </source>
</evidence>
<dbReference type="InParanoid" id="G0QKW8"/>
<keyword evidence="2" id="KW-1185">Reference proteome</keyword>
<gene>
    <name evidence="1" type="ORF">IMG5_023430</name>
</gene>
<dbReference type="AlphaFoldDB" id="G0QKW8"/>
<accession>G0QKW8</accession>
<sequence>MNMKIKFQKNMNFKTKKTLKKKKNQLLAKINYKKLVILIIFLIISNIKAQNYLIIMIITVNKVKEFIQCYQRRKNSKEFIVQPINLYQKVLPFLCLLKNQLFLDHKLHIQDKHLSMLFQLMDLFKQQKKESQGISIIQKY</sequence>
<reference evidence="1 2" key="1">
    <citation type="submission" date="2011-07" db="EMBL/GenBank/DDBJ databases">
        <authorList>
            <person name="Coyne R."/>
            <person name="Brami D."/>
            <person name="Johnson J."/>
            <person name="Hostetler J."/>
            <person name="Hannick L."/>
            <person name="Clark T."/>
            <person name="Cassidy-Hanley D."/>
            <person name="Inman J."/>
        </authorList>
    </citation>
    <scope>NUCLEOTIDE SEQUENCE [LARGE SCALE GENOMIC DNA]</scope>
    <source>
        <strain evidence="1 2">G5</strain>
    </source>
</reference>
<protein>
    <submittedName>
        <fullName evidence="1">Uncharacterized protein</fullName>
    </submittedName>
</protein>
<organism evidence="1 2">
    <name type="scientific">Ichthyophthirius multifiliis</name>
    <name type="common">White spot disease agent</name>
    <name type="synonym">Ich</name>
    <dbReference type="NCBI Taxonomy" id="5932"/>
    <lineage>
        <taxon>Eukaryota</taxon>
        <taxon>Sar</taxon>
        <taxon>Alveolata</taxon>
        <taxon>Ciliophora</taxon>
        <taxon>Intramacronucleata</taxon>
        <taxon>Oligohymenophorea</taxon>
        <taxon>Hymenostomatida</taxon>
        <taxon>Ophryoglenina</taxon>
        <taxon>Ichthyophthirius</taxon>
    </lineage>
</organism>
<dbReference type="GeneID" id="14910320"/>
<proteinExistence type="predicted"/>
<dbReference type="Proteomes" id="UP000008983">
    <property type="component" value="Unassembled WGS sequence"/>
</dbReference>
<name>G0QKW8_ICHMU</name>